<accession>A0A0B1Q0F5</accession>
<dbReference type="OrthoDB" id="7907771at2"/>
<name>A0A0B1Q0F5_9HYPH</name>
<evidence type="ECO:0000313" key="2">
    <source>
        <dbReference type="Proteomes" id="UP000030826"/>
    </source>
</evidence>
<dbReference type="AlphaFoldDB" id="A0A0B1Q0F5"/>
<dbReference type="EMBL" id="JRFJ01000011">
    <property type="protein sequence ID" value="KHJ52956.1"/>
    <property type="molecule type" value="Genomic_DNA"/>
</dbReference>
<dbReference type="STRING" id="370622.LA66_20520"/>
<dbReference type="RefSeq" id="WP_039196244.1">
    <property type="nucleotide sequence ID" value="NZ_JAQRFV010000005.1"/>
</dbReference>
<sequence>MAQDALFDIAATLVRVARPGKSRKKIIRQVQAAHPGASRKDVVKAAFYAVSAYGEDMAPSIRRT</sequence>
<gene>
    <name evidence="1" type="ORF">LA66_20520</name>
</gene>
<reference evidence="1 2" key="1">
    <citation type="submission" date="2014-09" db="EMBL/GenBank/DDBJ databases">
        <title>Isolation and characterization of Aurantimonas altamirensis ON-56566 from clinical sample following a dog bite.</title>
        <authorList>
            <person name="Eshaghi A."/>
            <person name="Li A."/>
            <person name="Shahinas D."/>
            <person name="Bahn P."/>
            <person name="Kus J.V."/>
            <person name="Patel S.N."/>
        </authorList>
    </citation>
    <scope>NUCLEOTIDE SEQUENCE [LARGE SCALE GENOMIC DNA]</scope>
    <source>
        <strain evidence="1 2">ON-56566</strain>
    </source>
</reference>
<proteinExistence type="predicted"/>
<protein>
    <submittedName>
        <fullName evidence="1">Uncharacterized protein</fullName>
    </submittedName>
</protein>
<organism evidence="1 2">
    <name type="scientific">Aureimonas altamirensis</name>
    <dbReference type="NCBI Taxonomy" id="370622"/>
    <lineage>
        <taxon>Bacteria</taxon>
        <taxon>Pseudomonadati</taxon>
        <taxon>Pseudomonadota</taxon>
        <taxon>Alphaproteobacteria</taxon>
        <taxon>Hyphomicrobiales</taxon>
        <taxon>Aurantimonadaceae</taxon>
        <taxon>Aureimonas</taxon>
    </lineage>
</organism>
<dbReference type="Proteomes" id="UP000030826">
    <property type="component" value="Unassembled WGS sequence"/>
</dbReference>
<comment type="caution">
    <text evidence="1">The sequence shown here is derived from an EMBL/GenBank/DDBJ whole genome shotgun (WGS) entry which is preliminary data.</text>
</comment>
<evidence type="ECO:0000313" key="1">
    <source>
        <dbReference type="EMBL" id="KHJ52956.1"/>
    </source>
</evidence>